<dbReference type="PANTHER" id="PTHR42877:SF2">
    <property type="entry name" value="FAD_NAD(P)-BINDING DOMAIN-CONTAINING PROTEIN"/>
    <property type="match status" value="1"/>
</dbReference>
<dbReference type="SUPFAM" id="SSF51905">
    <property type="entry name" value="FAD/NAD(P)-binding domain"/>
    <property type="match status" value="1"/>
</dbReference>
<dbReference type="Gene3D" id="3.50.50.60">
    <property type="entry name" value="FAD/NAD(P)-binding domain"/>
    <property type="match status" value="1"/>
</dbReference>
<dbReference type="AlphaFoldDB" id="K2REZ4"/>
<dbReference type="EMBL" id="AHHD01000415">
    <property type="protein sequence ID" value="EKG13188.1"/>
    <property type="molecule type" value="Genomic_DNA"/>
</dbReference>
<dbReference type="InterPro" id="IPR036188">
    <property type="entry name" value="FAD/NAD-bd_sf"/>
</dbReference>
<evidence type="ECO:0000313" key="2">
    <source>
        <dbReference type="EMBL" id="EKG13188.1"/>
    </source>
</evidence>
<dbReference type="Proteomes" id="UP000007129">
    <property type="component" value="Unassembled WGS sequence"/>
</dbReference>
<dbReference type="InParanoid" id="K2REZ4"/>
<dbReference type="VEuPathDB" id="FungiDB:MPH_09660"/>
<gene>
    <name evidence="2" type="ORF">MPH_09660</name>
</gene>
<dbReference type="InterPro" id="IPR051209">
    <property type="entry name" value="FAD-bind_Monooxygenase_sf"/>
</dbReference>
<comment type="caution">
    <text evidence="2">The sequence shown here is derived from an EMBL/GenBank/DDBJ whole genome shotgun (WGS) entry which is preliminary data.</text>
</comment>
<organism evidence="2 3">
    <name type="scientific">Macrophomina phaseolina (strain MS6)</name>
    <name type="common">Charcoal rot fungus</name>
    <dbReference type="NCBI Taxonomy" id="1126212"/>
    <lineage>
        <taxon>Eukaryota</taxon>
        <taxon>Fungi</taxon>
        <taxon>Dikarya</taxon>
        <taxon>Ascomycota</taxon>
        <taxon>Pezizomycotina</taxon>
        <taxon>Dothideomycetes</taxon>
        <taxon>Dothideomycetes incertae sedis</taxon>
        <taxon>Botryosphaeriales</taxon>
        <taxon>Botryosphaeriaceae</taxon>
        <taxon>Macrophomina</taxon>
    </lineage>
</organism>
<comment type="similarity">
    <text evidence="1">Belongs to the FAD-binding monooxygenase family.</text>
</comment>
<evidence type="ECO:0000256" key="1">
    <source>
        <dbReference type="ARBA" id="ARBA00010139"/>
    </source>
</evidence>
<dbReference type="STRING" id="1126212.K2REZ4"/>
<protein>
    <submittedName>
        <fullName evidence="2">Uncharacterized protein</fullName>
    </submittedName>
</protein>
<evidence type="ECO:0000313" key="3">
    <source>
        <dbReference type="Proteomes" id="UP000007129"/>
    </source>
</evidence>
<proteinExistence type="inferred from homology"/>
<dbReference type="eggNOG" id="KOG1399">
    <property type="taxonomic scope" value="Eukaryota"/>
</dbReference>
<dbReference type="OrthoDB" id="74360at2759"/>
<name>K2REZ4_MACPH</name>
<dbReference type="HOGENOM" id="CLU_669155_0_0_1"/>
<accession>K2REZ4</accession>
<reference evidence="2 3" key="1">
    <citation type="journal article" date="2012" name="BMC Genomics">
        <title>Tools to kill: Genome of one of the most destructive plant pathogenic fungi Macrophomina phaseolina.</title>
        <authorList>
            <person name="Islam M.S."/>
            <person name="Haque M.S."/>
            <person name="Islam M.M."/>
            <person name="Emdad E.M."/>
            <person name="Halim A."/>
            <person name="Hossen Q.M.M."/>
            <person name="Hossain M.Z."/>
            <person name="Ahmed B."/>
            <person name="Rahim S."/>
            <person name="Rahman M.S."/>
            <person name="Alam M.M."/>
            <person name="Hou S."/>
            <person name="Wan X."/>
            <person name="Saito J.A."/>
            <person name="Alam M."/>
        </authorList>
    </citation>
    <scope>NUCLEOTIDE SEQUENCE [LARGE SCALE GENOMIC DNA]</scope>
    <source>
        <strain evidence="2 3">MS6</strain>
    </source>
</reference>
<dbReference type="PANTHER" id="PTHR42877">
    <property type="entry name" value="L-ORNITHINE N(5)-MONOOXYGENASE-RELATED"/>
    <property type="match status" value="1"/>
</dbReference>
<sequence>MGKSQWFFWHPDPAADGEARRHDRHELSKRAYLGVLTHESCCLLGSEDQSPNPEYCEEDKLRLRDPDELREYRKKVQGGINKASKLFIEGSDANKAATGAIIEGGIQTEDGTYHDLDVIICVTGFDASQNAPYPVIGRDGIKLAEKWIDEPESYLSLACPSTPHYFILTGPNSTVGHGNLIQSIGWGAEWMMQWLTKMSAENIASVAPKQDVANEFVRYGDQFHRTLTWTTIYDIYGLGSDRRPAYMIMKTKTIIGVKNIAHTSYSILKLRDCQACSNNGRLLKPKRVTSPSVDQREQYLQAAAGDRDRIDILDAVLAGALQPDVEVSVDSNAKEVENDGCAEELERLQLKEGISGLRDGLFGRFATETLDAGNRELLLPRFRPVESGGRWRIRYGPVVYVISSRPYVASY</sequence>